<protein>
    <submittedName>
        <fullName evidence="1">Uncharacterized protein</fullName>
    </submittedName>
</protein>
<dbReference type="Proteomes" id="UP000182110">
    <property type="component" value="Unassembled WGS sequence"/>
</dbReference>
<comment type="caution">
    <text evidence="1">The sequence shown here is derived from an EMBL/GenBank/DDBJ whole genome shotgun (WGS) entry which is preliminary data.</text>
</comment>
<gene>
    <name evidence="1" type="ORF">BN1180_05328</name>
</gene>
<sequence length="65" mass="7139">MFNEVLNNLITHNIQVATDTTLVEGLLVKSQSGLIEIVESITGYENQSRLVIIPIVSINFVRVAA</sequence>
<proteinExistence type="predicted"/>
<accession>A0AAN2TPU7</accession>
<reference evidence="1 2" key="1">
    <citation type="journal article" date="2014" name="Genome Announc.">
        <title>Genome Sequence of Bacillus simplex Strain P558, Isolated from a Human Fecal Sample.</title>
        <authorList>
            <person name="Croce O."/>
            <person name="Hugon P."/>
            <person name="Lagier J.C."/>
            <person name="Bibi F."/>
            <person name="Robert C."/>
            <person name="Azhar E.I."/>
            <person name="Raoult D."/>
            <person name="Fournier P.E."/>
        </authorList>
    </citation>
    <scope>NUCLEOTIDE SEQUENCE [LARGE SCALE GENOMIC DNA]</scope>
    <source>
        <strain evidence="1 2">P558</strain>
    </source>
</reference>
<dbReference type="RefSeq" id="WP_048687815.1">
    <property type="nucleotide sequence ID" value="NZ_CCXW01000002.1"/>
</dbReference>
<evidence type="ECO:0000313" key="2">
    <source>
        <dbReference type="Proteomes" id="UP000182110"/>
    </source>
</evidence>
<evidence type="ECO:0000313" key="1">
    <source>
        <dbReference type="EMBL" id="CEG24513.1"/>
    </source>
</evidence>
<organism evidence="1 2">
    <name type="scientific">Peribacillus simplex</name>
    <dbReference type="NCBI Taxonomy" id="1478"/>
    <lineage>
        <taxon>Bacteria</taxon>
        <taxon>Bacillati</taxon>
        <taxon>Bacillota</taxon>
        <taxon>Bacilli</taxon>
        <taxon>Bacillales</taxon>
        <taxon>Bacillaceae</taxon>
        <taxon>Peribacillus</taxon>
    </lineage>
</organism>
<name>A0AAN2TPU7_9BACI</name>
<dbReference type="EMBL" id="CCXW01000002">
    <property type="protein sequence ID" value="CEG24513.1"/>
    <property type="molecule type" value="Genomic_DNA"/>
</dbReference>
<dbReference type="AlphaFoldDB" id="A0AAN2TPU7"/>
<keyword evidence="2" id="KW-1185">Reference proteome</keyword>